<name>A0A150XSD4_ROSEK</name>
<reference evidence="1" key="1">
    <citation type="submission" date="2016-01" db="EMBL/GenBank/DDBJ databases">
        <title>Genome sequencing of Roseivirga ehrenbergii KMM 6017.</title>
        <authorList>
            <person name="Selvaratnam C."/>
            <person name="Thevarajoo S."/>
            <person name="Goh K.M."/>
            <person name="Ee R."/>
            <person name="Chan K.-G."/>
            <person name="Chong C.S."/>
        </authorList>
    </citation>
    <scope>NUCLEOTIDE SEQUENCE [LARGE SCALE GENOMIC DNA]</scope>
    <source>
        <strain evidence="1">KMM 6017</strain>
    </source>
</reference>
<protein>
    <submittedName>
        <fullName evidence="1">Uncharacterized protein</fullName>
    </submittedName>
</protein>
<dbReference type="STRING" id="279360.MB14_13295"/>
<evidence type="ECO:0000313" key="2">
    <source>
        <dbReference type="Proteomes" id="UP000075583"/>
    </source>
</evidence>
<dbReference type="EMBL" id="LQZQ01000002">
    <property type="protein sequence ID" value="KYG81555.1"/>
    <property type="molecule type" value="Genomic_DNA"/>
</dbReference>
<evidence type="ECO:0000313" key="1">
    <source>
        <dbReference type="EMBL" id="KYG81555.1"/>
    </source>
</evidence>
<gene>
    <name evidence="1" type="ORF">MB14_13295</name>
</gene>
<comment type="caution">
    <text evidence="1">The sequence shown here is derived from an EMBL/GenBank/DDBJ whole genome shotgun (WGS) entry which is preliminary data.</text>
</comment>
<organism evidence="1 2">
    <name type="scientific">Roseivirga ehrenbergii (strain DSM 102268 / JCM 13514 / KCTC 12282 / NCIMB 14502 / KMM 6017)</name>
    <dbReference type="NCBI Taxonomy" id="279360"/>
    <lineage>
        <taxon>Bacteria</taxon>
        <taxon>Pseudomonadati</taxon>
        <taxon>Bacteroidota</taxon>
        <taxon>Cytophagia</taxon>
        <taxon>Cytophagales</taxon>
        <taxon>Roseivirgaceae</taxon>
        <taxon>Roseivirga</taxon>
    </lineage>
</organism>
<keyword evidence="2" id="KW-1185">Reference proteome</keyword>
<dbReference type="OrthoDB" id="1355849at2"/>
<sequence>MKSFSTFLFLIVILFPSCQQERAKTNTSIVEEKPLAPEPKVNSPDDFLGEWKFSDPHPSEELKEHHYMIIEKTNIDLVGWYFGTTDDFDQAREGYFPGFFVAKMENLSFAGDTIKFSLKVQEDQLYEKPIPLNKRPEDEINLPKWEYGVPYSEREYVGILGKKGIEFDIYLSYERVFVKQ</sequence>
<dbReference type="RefSeq" id="WP_062588603.1">
    <property type="nucleotide sequence ID" value="NZ_LQZQ01000002.1"/>
</dbReference>
<accession>A0A150XSD4</accession>
<proteinExistence type="predicted"/>
<dbReference type="AlphaFoldDB" id="A0A150XSD4"/>
<dbReference type="Proteomes" id="UP000075583">
    <property type="component" value="Unassembled WGS sequence"/>
</dbReference>